<dbReference type="RefSeq" id="WP_076085617.1">
    <property type="nucleotide sequence ID" value="NZ_CP019070.1"/>
</dbReference>
<dbReference type="GO" id="GO:0030170">
    <property type="term" value="F:pyridoxal phosphate binding"/>
    <property type="evidence" value="ECO:0007669"/>
    <property type="project" value="InterPro"/>
</dbReference>
<dbReference type="Pfam" id="PF00155">
    <property type="entry name" value="Aminotran_1_2"/>
    <property type="match status" value="1"/>
</dbReference>
<dbReference type="PANTHER" id="PTHR46577:SF1">
    <property type="entry name" value="HTH-TYPE TRANSCRIPTIONAL REGULATORY PROTEIN GABR"/>
    <property type="match status" value="1"/>
</dbReference>
<dbReference type="Gene3D" id="1.10.10.10">
    <property type="entry name" value="Winged helix-like DNA-binding domain superfamily/Winged helix DNA-binding domain"/>
    <property type="match status" value="1"/>
</dbReference>
<dbReference type="InterPro" id="IPR015424">
    <property type="entry name" value="PyrdxlP-dep_Trfase"/>
</dbReference>
<comment type="similarity">
    <text evidence="1">In the C-terminal section; belongs to the class-I pyridoxal-phosphate-dependent aminotransferase family.</text>
</comment>
<evidence type="ECO:0000256" key="2">
    <source>
        <dbReference type="ARBA" id="ARBA00022898"/>
    </source>
</evidence>
<dbReference type="KEGG" id="alp:LPB137_05760"/>
<dbReference type="OrthoDB" id="9808770at2"/>
<dbReference type="SUPFAM" id="SSF46785">
    <property type="entry name" value="Winged helix' DNA-binding domain"/>
    <property type="match status" value="1"/>
</dbReference>
<keyword evidence="4" id="KW-0238">DNA-binding</keyword>
<keyword evidence="5" id="KW-0804">Transcription</keyword>
<proteinExistence type="inferred from homology"/>
<dbReference type="SMART" id="SM00345">
    <property type="entry name" value="HTH_GNTR"/>
    <property type="match status" value="1"/>
</dbReference>
<evidence type="ECO:0000256" key="5">
    <source>
        <dbReference type="ARBA" id="ARBA00023163"/>
    </source>
</evidence>
<dbReference type="InterPro" id="IPR036388">
    <property type="entry name" value="WH-like_DNA-bd_sf"/>
</dbReference>
<feature type="domain" description="HTH gntR-type" evidence="6">
    <location>
        <begin position="10"/>
        <end position="77"/>
    </location>
</feature>
<dbReference type="CDD" id="cd07377">
    <property type="entry name" value="WHTH_GntR"/>
    <property type="match status" value="1"/>
</dbReference>
<evidence type="ECO:0000313" key="7">
    <source>
        <dbReference type="EMBL" id="APW65386.1"/>
    </source>
</evidence>
<protein>
    <submittedName>
        <fullName evidence="7">GntR family transcriptional regulator</fullName>
    </submittedName>
</protein>
<dbReference type="InterPro" id="IPR015421">
    <property type="entry name" value="PyrdxlP-dep_Trfase_major"/>
</dbReference>
<dbReference type="InterPro" id="IPR000524">
    <property type="entry name" value="Tscrpt_reg_HTH_GntR"/>
</dbReference>
<evidence type="ECO:0000256" key="3">
    <source>
        <dbReference type="ARBA" id="ARBA00023015"/>
    </source>
</evidence>
<sequence length="457" mass="52936">MYILNPKIKKPLHIQLFEELKKDIISNYTIDQKLPSIRKISSSYNISKNTVETAYSQLIVEGFINSRPKSGYYVINTNTSNFKISKQINDKNIEVNIIKYDFAPAKLEKDSFPLKTWKRVFNKVIDNQINLGEYTNNQGELGLRVQIAKYLNHSRAVKCNENQIILGNGFADCMSLLAMILKEDFDTLAIEEPGYHVARKVFENHSYNINRININKDGIDIKQLEYSKSKLVYITPSHQYPTGVSIPISNRFKLLDWAKRKNAFIIEDDYDSELTYQNRPIPSLQGLDEEERVIYIGTFSKALSPSLRVSYLVLPNTLLDKFKKDFSYHGARVCLTTQKVLEEFIKKGHWDKHLRKIRTLNKKKHNLMYKLLKEKLKNTIKIESQGGGLAILINPSVPFNWNKLIKLSKEESLKLYFAKTRSGDNWQAIMMGFGGLQENEIEDAIDIFSQIWFKSII</sequence>
<gene>
    <name evidence="7" type="ORF">LPB137_05760</name>
</gene>
<dbReference type="InterPro" id="IPR004839">
    <property type="entry name" value="Aminotransferase_I/II_large"/>
</dbReference>
<dbReference type="SUPFAM" id="SSF53383">
    <property type="entry name" value="PLP-dependent transferases"/>
    <property type="match status" value="1"/>
</dbReference>
<keyword evidence="8" id="KW-1185">Reference proteome</keyword>
<dbReference type="Pfam" id="PF00392">
    <property type="entry name" value="GntR"/>
    <property type="match status" value="1"/>
</dbReference>
<reference evidence="7 8" key="1">
    <citation type="submission" date="2017-01" db="EMBL/GenBank/DDBJ databases">
        <title>Genome sequencing of Arcobacter sp. LPB0137.</title>
        <authorList>
            <person name="Lee G.-W."/>
            <person name="Yi H."/>
        </authorList>
    </citation>
    <scope>NUCLEOTIDE SEQUENCE [LARGE SCALE GENOMIC DNA]</scope>
    <source>
        <strain evidence="7 8">LPB0137</strain>
    </source>
</reference>
<dbReference type="PANTHER" id="PTHR46577">
    <property type="entry name" value="HTH-TYPE TRANSCRIPTIONAL REGULATORY PROTEIN GABR"/>
    <property type="match status" value="1"/>
</dbReference>
<evidence type="ECO:0000313" key="8">
    <source>
        <dbReference type="Proteomes" id="UP000186074"/>
    </source>
</evidence>
<keyword evidence="2" id="KW-0663">Pyridoxal phosphate</keyword>
<dbReference type="Gene3D" id="3.40.640.10">
    <property type="entry name" value="Type I PLP-dependent aspartate aminotransferase-like (Major domain)"/>
    <property type="match status" value="1"/>
</dbReference>
<evidence type="ECO:0000259" key="6">
    <source>
        <dbReference type="PROSITE" id="PS50949"/>
    </source>
</evidence>
<organism evidence="7 8">
    <name type="scientific">Poseidonibacter parvus</name>
    <dbReference type="NCBI Taxonomy" id="1850254"/>
    <lineage>
        <taxon>Bacteria</taxon>
        <taxon>Pseudomonadati</taxon>
        <taxon>Campylobacterota</taxon>
        <taxon>Epsilonproteobacteria</taxon>
        <taxon>Campylobacterales</taxon>
        <taxon>Arcobacteraceae</taxon>
        <taxon>Poseidonibacter</taxon>
    </lineage>
</organism>
<dbReference type="Proteomes" id="UP000186074">
    <property type="component" value="Chromosome"/>
</dbReference>
<dbReference type="InterPro" id="IPR036390">
    <property type="entry name" value="WH_DNA-bd_sf"/>
</dbReference>
<dbReference type="EMBL" id="CP019070">
    <property type="protein sequence ID" value="APW65386.1"/>
    <property type="molecule type" value="Genomic_DNA"/>
</dbReference>
<dbReference type="InterPro" id="IPR051446">
    <property type="entry name" value="HTH_trans_reg/aminotransferase"/>
</dbReference>
<dbReference type="STRING" id="1850254.LPB137_05760"/>
<accession>A0A1P8KLI2</accession>
<dbReference type="CDD" id="cd00609">
    <property type="entry name" value="AAT_like"/>
    <property type="match status" value="1"/>
</dbReference>
<dbReference type="GO" id="GO:0003700">
    <property type="term" value="F:DNA-binding transcription factor activity"/>
    <property type="evidence" value="ECO:0007669"/>
    <property type="project" value="InterPro"/>
</dbReference>
<evidence type="ECO:0000256" key="4">
    <source>
        <dbReference type="ARBA" id="ARBA00023125"/>
    </source>
</evidence>
<evidence type="ECO:0000256" key="1">
    <source>
        <dbReference type="ARBA" id="ARBA00005384"/>
    </source>
</evidence>
<keyword evidence="3" id="KW-0805">Transcription regulation</keyword>
<dbReference type="AlphaFoldDB" id="A0A1P8KLI2"/>
<dbReference type="PROSITE" id="PS50949">
    <property type="entry name" value="HTH_GNTR"/>
    <property type="match status" value="1"/>
</dbReference>
<dbReference type="GO" id="GO:0003677">
    <property type="term" value="F:DNA binding"/>
    <property type="evidence" value="ECO:0007669"/>
    <property type="project" value="UniProtKB-KW"/>
</dbReference>
<name>A0A1P8KLI2_9BACT</name>